<proteinExistence type="predicted"/>
<dbReference type="AlphaFoldDB" id="A0A923LJW6"/>
<protein>
    <submittedName>
        <fullName evidence="1">DUF1667 domain-containing protein</fullName>
    </submittedName>
</protein>
<dbReference type="EMBL" id="JACOPF010000004">
    <property type="protein sequence ID" value="MBC5690145.1"/>
    <property type="molecule type" value="Genomic_DNA"/>
</dbReference>
<reference evidence="1" key="1">
    <citation type="submission" date="2020-08" db="EMBL/GenBank/DDBJ databases">
        <title>Genome public.</title>
        <authorList>
            <person name="Liu C."/>
            <person name="Sun Q."/>
        </authorList>
    </citation>
    <scope>NUCLEOTIDE SEQUENCE</scope>
    <source>
        <strain evidence="1">NSJ-55</strain>
    </source>
</reference>
<dbReference type="PANTHER" id="PTHR39450">
    <property type="entry name" value="MOLYBDOPTERIN OXIDOREDUCTASE, 4FE-4S CLUSTER-BINDING SUBUNIT"/>
    <property type="match status" value="1"/>
</dbReference>
<dbReference type="Proteomes" id="UP000652477">
    <property type="component" value="Unassembled WGS sequence"/>
</dbReference>
<dbReference type="SUPFAM" id="SSF160148">
    <property type="entry name" value="CPE0013-like"/>
    <property type="match status" value="1"/>
</dbReference>
<evidence type="ECO:0000313" key="1">
    <source>
        <dbReference type="EMBL" id="MBC5690145.1"/>
    </source>
</evidence>
<organism evidence="1 2">
    <name type="scientific">Mediterraneibacter hominis</name>
    <dbReference type="NCBI Taxonomy" id="2763054"/>
    <lineage>
        <taxon>Bacteria</taxon>
        <taxon>Bacillati</taxon>
        <taxon>Bacillota</taxon>
        <taxon>Clostridia</taxon>
        <taxon>Lachnospirales</taxon>
        <taxon>Lachnospiraceae</taxon>
        <taxon>Mediterraneibacter</taxon>
    </lineage>
</organism>
<keyword evidence="2" id="KW-1185">Reference proteome</keyword>
<dbReference type="InterPro" id="IPR036593">
    <property type="entry name" value="CPE0013-like_sf"/>
</dbReference>
<comment type="caution">
    <text evidence="1">The sequence shown here is derived from an EMBL/GenBank/DDBJ whole genome shotgun (WGS) entry which is preliminary data.</text>
</comment>
<dbReference type="PANTHER" id="PTHR39450:SF1">
    <property type="entry name" value="DUF1667 DOMAIN-CONTAINING PROTEIN"/>
    <property type="match status" value="1"/>
</dbReference>
<accession>A0A923LJW6</accession>
<evidence type="ECO:0000313" key="2">
    <source>
        <dbReference type="Proteomes" id="UP000652477"/>
    </source>
</evidence>
<dbReference type="Pfam" id="PF07892">
    <property type="entry name" value="DUF1667"/>
    <property type="match status" value="1"/>
</dbReference>
<name>A0A923LJW6_9FIRM</name>
<dbReference type="RefSeq" id="WP_186876807.1">
    <property type="nucleotide sequence ID" value="NZ_JACOPF010000004.1"/>
</dbReference>
<gene>
    <name evidence="1" type="ORF">H8S37_14605</name>
</gene>
<dbReference type="Gene3D" id="3.10.530.10">
    <property type="entry name" value="CPE0013-like"/>
    <property type="match status" value="1"/>
</dbReference>
<sequence>MGKEKELVCICCPLGCRLKVFAEDGKTCVLGNHCKRGKEYAIKELFHPMRSLTTTVRVKGGAYPLVPVRTNREIPKEKIMECMKILKGMIVTAPVKTGDILIKDIAGTGSDIIASKDSGASFQDLDKML</sequence>
<dbReference type="InterPro" id="IPR012460">
    <property type="entry name" value="DUF1667"/>
</dbReference>